<dbReference type="Pfam" id="PF18802">
    <property type="entry name" value="CxC1"/>
    <property type="match status" value="1"/>
</dbReference>
<feature type="domain" description="CxC1-like cysteine cluster associated with KDZ transposases" evidence="3">
    <location>
        <begin position="82"/>
        <end position="184"/>
    </location>
</feature>
<evidence type="ECO:0000256" key="1">
    <source>
        <dbReference type="SAM" id="Coils"/>
    </source>
</evidence>
<dbReference type="InterPro" id="IPR041320">
    <property type="entry name" value="CxC1"/>
</dbReference>
<proteinExistence type="predicted"/>
<keyword evidence="1" id="KW-0175">Coiled coil</keyword>
<dbReference type="Proteomes" id="UP000235392">
    <property type="component" value="Unassembled WGS sequence"/>
</dbReference>
<reference evidence="4 5" key="1">
    <citation type="submission" date="2017-11" db="EMBL/GenBank/DDBJ databases">
        <title>De novo assembly and phasing of dikaryotic genomes from two isolates of Puccinia coronata f. sp. avenae, the causal agent of oat crown rust.</title>
        <authorList>
            <person name="Miller M.E."/>
            <person name="Zhang Y."/>
            <person name="Omidvar V."/>
            <person name="Sperschneider J."/>
            <person name="Schwessinger B."/>
            <person name="Raley C."/>
            <person name="Palmer J.M."/>
            <person name="Garnica D."/>
            <person name="Upadhyaya N."/>
            <person name="Rathjen J."/>
            <person name="Taylor J.M."/>
            <person name="Park R.F."/>
            <person name="Dodds P.N."/>
            <person name="Hirsch C.D."/>
            <person name="Kianian S.F."/>
            <person name="Figueroa M."/>
        </authorList>
    </citation>
    <scope>NUCLEOTIDE SEQUENCE [LARGE SCALE GENOMIC DNA]</scope>
    <source>
        <strain evidence="4">12SD80</strain>
    </source>
</reference>
<evidence type="ECO:0000256" key="2">
    <source>
        <dbReference type="SAM" id="MobiDB-lite"/>
    </source>
</evidence>
<dbReference type="InterPro" id="IPR040521">
    <property type="entry name" value="KDZ"/>
</dbReference>
<dbReference type="PANTHER" id="PTHR33096">
    <property type="entry name" value="CXC2 DOMAIN-CONTAINING PROTEIN"/>
    <property type="match status" value="1"/>
</dbReference>
<dbReference type="EMBL" id="PGCI01000127">
    <property type="protein sequence ID" value="PLW38526.1"/>
    <property type="molecule type" value="Genomic_DNA"/>
</dbReference>
<organism evidence="4 5">
    <name type="scientific">Puccinia coronata f. sp. avenae</name>
    <dbReference type="NCBI Taxonomy" id="200324"/>
    <lineage>
        <taxon>Eukaryota</taxon>
        <taxon>Fungi</taxon>
        <taxon>Dikarya</taxon>
        <taxon>Basidiomycota</taxon>
        <taxon>Pucciniomycotina</taxon>
        <taxon>Pucciniomycetes</taxon>
        <taxon>Pucciniales</taxon>
        <taxon>Pucciniaceae</taxon>
        <taxon>Puccinia</taxon>
    </lineage>
</organism>
<gene>
    <name evidence="4" type="ORF">PCASD_13768</name>
</gene>
<comment type="caution">
    <text evidence="4">The sequence shown here is derived from an EMBL/GenBank/DDBJ whole genome shotgun (WGS) entry which is preliminary data.</text>
</comment>
<name>A0A2N5ULL8_9BASI</name>
<dbReference type="Pfam" id="PF18758">
    <property type="entry name" value="KDZ"/>
    <property type="match status" value="1"/>
</dbReference>
<evidence type="ECO:0000313" key="4">
    <source>
        <dbReference type="EMBL" id="PLW38526.1"/>
    </source>
</evidence>
<feature type="coiled-coil region" evidence="1">
    <location>
        <begin position="418"/>
        <end position="449"/>
    </location>
</feature>
<protein>
    <recommendedName>
        <fullName evidence="3">CxC1-like cysteine cluster associated with KDZ transposases domain-containing protein</fullName>
    </recommendedName>
</protein>
<accession>A0A2N5ULL8</accession>
<feature type="region of interest" description="Disordered" evidence="2">
    <location>
        <begin position="308"/>
        <end position="328"/>
    </location>
</feature>
<feature type="region of interest" description="Disordered" evidence="2">
    <location>
        <begin position="1"/>
        <end position="26"/>
    </location>
</feature>
<dbReference type="PANTHER" id="PTHR33096:SF1">
    <property type="entry name" value="CXC1-LIKE CYSTEINE CLUSTER ASSOCIATED WITH KDZ TRANSPOSASES DOMAIN-CONTAINING PROTEIN"/>
    <property type="match status" value="1"/>
</dbReference>
<sequence length="765" mass="88483">MRDDDIQETMYPDDDDDDDPDQSETEDDCIWVNLAPEIANPIDTAIQSRIEQHRREAAQFNATSVIRALHPTYMALKNRTKNWTGPDADKSFVNCRCLPSDLTHRMVDLIDIMSQYRQNLAFCGCTHDAVRLLQQGYLPGSPLRPQTAFSMRLLIFHNELWKQCHVGAMPFTLALTAWLEPRSERLFAKNTLHARDLRKPFSAAVDIFCQLGDTTDNVIMDALSLNEQQRLAYNACPACFGPEPPNSDQYPDETQNRLIVCLDGNFQHRHHSKASREETIWTPRIFIKQSEVDQMAVDIRMAELREKPPAQADKCTDSHKTADDKRNESTWKGKFSNAVQRRLEARTEMAELIDKPNPYSRSGHNYTRGFFARQWKNQRKFHLEHTAEENERLRLIQLYKDEAILELLRKRLAGPEVFLAAEDQLEDLLNNIARSTEELKKESEELHRTSSSCEGAQRDEEQRLLLLLWGAKSDLFTHAVNLHTERQPVVHARTIGARLGTKLKEKIFKAIQARRPAICRSIVAFNKCYNKYVSKFPTQSLADFDGDLTYKVFASLHLDNKFWNNGFYFHSKAPWAVDPDVRAGISAMLILDRIQEEFQLIAQELTRAVGWAITHHTHLVSFQEYIKGRYDLLGQNLPSDEEERRVPLDHIDNMDLGGDSQRHKMKLILHELVDRTAEHENQMENWSNDVVWLWDRCQLAPNKPNITAWLQVLSAIRRNRENANRAYMDDDVEEAILKDDAGEEANDEWINEQDLTDLQVNVDDN</sequence>
<dbReference type="AlphaFoldDB" id="A0A2N5ULL8"/>
<evidence type="ECO:0000259" key="3">
    <source>
        <dbReference type="Pfam" id="PF18802"/>
    </source>
</evidence>
<evidence type="ECO:0000313" key="5">
    <source>
        <dbReference type="Proteomes" id="UP000235392"/>
    </source>
</evidence>